<gene>
    <name evidence="2" type="ORF">CCAP1982_LOCUS10188</name>
</gene>
<protein>
    <submittedName>
        <fullName evidence="2">(Mediterranean fruit fly) hypothetical protein</fullName>
    </submittedName>
</protein>
<evidence type="ECO:0000256" key="1">
    <source>
        <dbReference type="SAM" id="MobiDB-lite"/>
    </source>
</evidence>
<accession>A0A811UTP6</accession>
<feature type="compositionally biased region" description="Polar residues" evidence="1">
    <location>
        <begin position="75"/>
        <end position="84"/>
    </location>
</feature>
<name>A0A811UTP6_CERCA</name>
<comment type="caution">
    <text evidence="2">The sequence shown here is derived from an EMBL/GenBank/DDBJ whole genome shotgun (WGS) entry which is preliminary data.</text>
</comment>
<keyword evidence="3" id="KW-1185">Reference proteome</keyword>
<feature type="region of interest" description="Disordered" evidence="1">
    <location>
        <begin position="67"/>
        <end position="109"/>
    </location>
</feature>
<sequence>MDSNNYLNFDSEQQMLNFPFDQDEFDEMLRRFDEEIQKLEMPAQPLQGTTETAQSLQGITFNKQLPTLEEPAQPLQGTTEMVTNNKRKRQRPSKTIQAEGSQQKANTENENKCMDLSKTTLAVVSVNEIIDTKGLLSVGKITLGQQGLSFEVNLKNEVDVQKLKFLIQQWIDDDLNCPTTSTQNNDISCVVEWIREDTFLKQQLFINIKMLVVSPVLST</sequence>
<evidence type="ECO:0000313" key="2">
    <source>
        <dbReference type="EMBL" id="CAD7001698.1"/>
    </source>
</evidence>
<dbReference type="EMBL" id="CAJHJT010000023">
    <property type="protein sequence ID" value="CAD7001698.1"/>
    <property type="molecule type" value="Genomic_DNA"/>
</dbReference>
<feature type="compositionally biased region" description="Polar residues" evidence="1">
    <location>
        <begin position="93"/>
        <end position="106"/>
    </location>
</feature>
<dbReference type="Proteomes" id="UP000606786">
    <property type="component" value="Unassembled WGS sequence"/>
</dbReference>
<proteinExistence type="predicted"/>
<evidence type="ECO:0000313" key="3">
    <source>
        <dbReference type="Proteomes" id="UP000606786"/>
    </source>
</evidence>
<dbReference type="AlphaFoldDB" id="A0A811UTP6"/>
<dbReference type="OrthoDB" id="8063921at2759"/>
<organism evidence="2 3">
    <name type="scientific">Ceratitis capitata</name>
    <name type="common">Mediterranean fruit fly</name>
    <name type="synonym">Tephritis capitata</name>
    <dbReference type="NCBI Taxonomy" id="7213"/>
    <lineage>
        <taxon>Eukaryota</taxon>
        <taxon>Metazoa</taxon>
        <taxon>Ecdysozoa</taxon>
        <taxon>Arthropoda</taxon>
        <taxon>Hexapoda</taxon>
        <taxon>Insecta</taxon>
        <taxon>Pterygota</taxon>
        <taxon>Neoptera</taxon>
        <taxon>Endopterygota</taxon>
        <taxon>Diptera</taxon>
        <taxon>Brachycera</taxon>
        <taxon>Muscomorpha</taxon>
        <taxon>Tephritoidea</taxon>
        <taxon>Tephritidae</taxon>
        <taxon>Ceratitis</taxon>
        <taxon>Ceratitis</taxon>
    </lineage>
</organism>
<reference evidence="2" key="1">
    <citation type="submission" date="2020-11" db="EMBL/GenBank/DDBJ databases">
        <authorList>
            <person name="Whitehead M."/>
        </authorList>
    </citation>
    <scope>NUCLEOTIDE SEQUENCE</scope>
    <source>
        <strain evidence="2">EGII</strain>
    </source>
</reference>